<accession>A0A1J8QJE2</accession>
<protein>
    <recommendedName>
        <fullName evidence="6">FAD-binding domain-containing protein</fullName>
    </recommendedName>
</protein>
<name>A0A1J8QJE2_9AGAM</name>
<dbReference type="OrthoDB" id="3268501at2759"/>
<dbReference type="GO" id="GO:0044550">
    <property type="term" value="P:secondary metabolite biosynthetic process"/>
    <property type="evidence" value="ECO:0007669"/>
    <property type="project" value="TreeGrafter"/>
</dbReference>
<evidence type="ECO:0000256" key="2">
    <source>
        <dbReference type="ARBA" id="ARBA00022827"/>
    </source>
</evidence>
<evidence type="ECO:0000313" key="4">
    <source>
        <dbReference type="EMBL" id="OJA20759.1"/>
    </source>
</evidence>
<keyword evidence="3" id="KW-0560">Oxidoreductase</keyword>
<gene>
    <name evidence="4" type="ORF">AZE42_08195</name>
</gene>
<keyword evidence="2" id="KW-0274">FAD</keyword>
<dbReference type="EMBL" id="LVVM01000398">
    <property type="protein sequence ID" value="OJA20759.1"/>
    <property type="molecule type" value="Genomic_DNA"/>
</dbReference>
<keyword evidence="1" id="KW-0285">Flavoprotein</keyword>
<keyword evidence="5" id="KW-1185">Reference proteome</keyword>
<dbReference type="PANTHER" id="PTHR46720:SF3">
    <property type="entry name" value="FAD-BINDING DOMAIN-CONTAINING PROTEIN-RELATED"/>
    <property type="match status" value="1"/>
</dbReference>
<organism evidence="4 5">
    <name type="scientific">Rhizopogon vesiculosus</name>
    <dbReference type="NCBI Taxonomy" id="180088"/>
    <lineage>
        <taxon>Eukaryota</taxon>
        <taxon>Fungi</taxon>
        <taxon>Dikarya</taxon>
        <taxon>Basidiomycota</taxon>
        <taxon>Agaricomycotina</taxon>
        <taxon>Agaricomycetes</taxon>
        <taxon>Agaricomycetidae</taxon>
        <taxon>Boletales</taxon>
        <taxon>Suillineae</taxon>
        <taxon>Rhizopogonaceae</taxon>
        <taxon>Rhizopogon</taxon>
    </lineage>
</organism>
<comment type="caution">
    <text evidence="4">The sequence shown here is derived from an EMBL/GenBank/DDBJ whole genome shotgun (WGS) entry which is preliminary data.</text>
</comment>
<dbReference type="SUPFAM" id="SSF51905">
    <property type="entry name" value="FAD/NAD(P)-binding domain"/>
    <property type="match status" value="1"/>
</dbReference>
<dbReference type="PANTHER" id="PTHR46720">
    <property type="entry name" value="HYDROXYLASE, PUTATIVE (AFU_ORTHOLOGUE AFUA_3G01460)-RELATED"/>
    <property type="match status" value="1"/>
</dbReference>
<reference evidence="4 5" key="1">
    <citation type="submission" date="2016-03" db="EMBL/GenBank/DDBJ databases">
        <title>Comparative genomics of the ectomycorrhizal sister species Rhizopogon vinicolor and Rhizopogon vesiculosus (Basidiomycota: Boletales) reveals a divergence of the mating type B locus.</title>
        <authorList>
            <person name="Mujic A.B."/>
            <person name="Kuo A."/>
            <person name="Tritt A."/>
            <person name="Lipzen A."/>
            <person name="Chen C."/>
            <person name="Johnson J."/>
            <person name="Sharma A."/>
            <person name="Barry K."/>
            <person name="Grigoriev I.V."/>
            <person name="Spatafora J.W."/>
        </authorList>
    </citation>
    <scope>NUCLEOTIDE SEQUENCE [LARGE SCALE GENOMIC DNA]</scope>
    <source>
        <strain evidence="4 5">AM-OR11-056</strain>
    </source>
</reference>
<dbReference type="AlphaFoldDB" id="A0A1J8QJE2"/>
<dbReference type="GO" id="GO:0016491">
    <property type="term" value="F:oxidoreductase activity"/>
    <property type="evidence" value="ECO:0007669"/>
    <property type="project" value="UniProtKB-KW"/>
</dbReference>
<evidence type="ECO:0000256" key="3">
    <source>
        <dbReference type="ARBA" id="ARBA00023002"/>
    </source>
</evidence>
<evidence type="ECO:0008006" key="6">
    <source>
        <dbReference type="Google" id="ProtNLM"/>
    </source>
</evidence>
<dbReference type="Proteomes" id="UP000183567">
    <property type="component" value="Unassembled WGS sequence"/>
</dbReference>
<dbReference type="InterPro" id="IPR036188">
    <property type="entry name" value="FAD/NAD-bd_sf"/>
</dbReference>
<evidence type="ECO:0000313" key="5">
    <source>
        <dbReference type="Proteomes" id="UP000183567"/>
    </source>
</evidence>
<evidence type="ECO:0000256" key="1">
    <source>
        <dbReference type="ARBA" id="ARBA00022630"/>
    </source>
</evidence>
<dbReference type="STRING" id="180088.A0A1J8QJE2"/>
<proteinExistence type="predicted"/>
<dbReference type="InterPro" id="IPR051104">
    <property type="entry name" value="FAD_monoxygenase"/>
</dbReference>
<dbReference type="Gene3D" id="3.50.50.60">
    <property type="entry name" value="FAD/NAD(P)-binding domain"/>
    <property type="match status" value="1"/>
</dbReference>
<sequence>MSSSSATPKFRVAICGTGIGGLVLAITIDKFAECGVKIDLYEARDAIITAGAGISLGLHSNEIMEELGMHEEISRVSTKPSLSHGLSKRLFTNPG</sequence>